<accession>A0A8J9W522</accession>
<dbReference type="PANTHER" id="PTHR11346">
    <property type="entry name" value="GALECTIN"/>
    <property type="match status" value="1"/>
</dbReference>
<name>A0A8J9W522_BRALA</name>
<dbReference type="InterPro" id="IPR044156">
    <property type="entry name" value="Galectin-like"/>
</dbReference>
<dbReference type="Pfam" id="PF00337">
    <property type="entry name" value="Gal-bind_lectin"/>
    <property type="match status" value="1"/>
</dbReference>
<feature type="domain" description="Galectin" evidence="3">
    <location>
        <begin position="1"/>
        <end position="99"/>
    </location>
</feature>
<keyword evidence="5" id="KW-1185">Reference proteome</keyword>
<organism evidence="4 5">
    <name type="scientific">Branchiostoma lanceolatum</name>
    <name type="common">Common lancelet</name>
    <name type="synonym">Amphioxus lanceolatum</name>
    <dbReference type="NCBI Taxonomy" id="7740"/>
    <lineage>
        <taxon>Eukaryota</taxon>
        <taxon>Metazoa</taxon>
        <taxon>Chordata</taxon>
        <taxon>Cephalochordata</taxon>
        <taxon>Leptocardii</taxon>
        <taxon>Amphioxiformes</taxon>
        <taxon>Branchiostomatidae</taxon>
        <taxon>Branchiostoma</taxon>
    </lineage>
</organism>
<reference evidence="4" key="1">
    <citation type="submission" date="2022-01" db="EMBL/GenBank/DDBJ databases">
        <authorList>
            <person name="Braso-Vives M."/>
        </authorList>
    </citation>
    <scope>NUCLEOTIDE SEQUENCE</scope>
</reference>
<evidence type="ECO:0000256" key="1">
    <source>
        <dbReference type="ARBA" id="ARBA00022734"/>
    </source>
</evidence>
<dbReference type="Gene3D" id="2.60.120.200">
    <property type="match status" value="1"/>
</dbReference>
<dbReference type="SMART" id="SM00908">
    <property type="entry name" value="Gal-bind_lectin"/>
    <property type="match status" value="1"/>
</dbReference>
<dbReference type="InterPro" id="IPR013320">
    <property type="entry name" value="ConA-like_dom_sf"/>
</dbReference>
<dbReference type="Proteomes" id="UP000838412">
    <property type="component" value="Chromosome 11"/>
</dbReference>
<dbReference type="InterPro" id="IPR001079">
    <property type="entry name" value="Galectin_CRD"/>
</dbReference>
<dbReference type="AlphaFoldDB" id="A0A8J9W522"/>
<proteinExistence type="predicted"/>
<protein>
    <recommendedName>
        <fullName evidence="2">Galectin</fullName>
    </recommendedName>
</protein>
<dbReference type="GO" id="GO:0030246">
    <property type="term" value="F:carbohydrate binding"/>
    <property type="evidence" value="ECO:0007669"/>
    <property type="project" value="UniProtKB-UniRule"/>
</dbReference>
<evidence type="ECO:0000313" key="5">
    <source>
        <dbReference type="Proteomes" id="UP000838412"/>
    </source>
</evidence>
<dbReference type="SUPFAM" id="SSF49899">
    <property type="entry name" value="Concanavalin A-like lectins/glucanases"/>
    <property type="match status" value="1"/>
</dbReference>
<dbReference type="EMBL" id="OV696696">
    <property type="protein sequence ID" value="CAH1239688.1"/>
    <property type="molecule type" value="Genomic_DNA"/>
</dbReference>
<dbReference type="PROSITE" id="PS51304">
    <property type="entry name" value="GALECTIN"/>
    <property type="match status" value="1"/>
</dbReference>
<gene>
    <name evidence="4" type="primary">LGALS7</name>
    <name evidence="4" type="ORF">BLAG_LOCUS3914</name>
</gene>
<evidence type="ECO:0000313" key="4">
    <source>
        <dbReference type="EMBL" id="CAH1239688.1"/>
    </source>
</evidence>
<dbReference type="PANTHER" id="PTHR11346:SF147">
    <property type="entry name" value="GALECTIN"/>
    <property type="match status" value="1"/>
</dbReference>
<sequence>MTADIALRFKLNPNSNMVTLNSRSERKWGEEGQVKNSAFQKKKLFEMTIFTEKDKYKVSVKDQETGASQEFSLPQNIPFKRVTHLAIRGGVEIKSIRYG</sequence>
<evidence type="ECO:0000259" key="3">
    <source>
        <dbReference type="PROSITE" id="PS51304"/>
    </source>
</evidence>
<keyword evidence="1 2" id="KW-0430">Lectin</keyword>
<evidence type="ECO:0000256" key="2">
    <source>
        <dbReference type="RuleBase" id="RU102079"/>
    </source>
</evidence>